<keyword evidence="3 10" id="KW-0479">Metal-binding</keyword>
<dbReference type="Gene3D" id="1.10.287.3700">
    <property type="match status" value="1"/>
</dbReference>
<keyword evidence="2 9" id="KW-0507">mRNA processing</keyword>
<dbReference type="SUPFAM" id="SSF90229">
    <property type="entry name" value="CCCH zinc finger"/>
    <property type="match status" value="1"/>
</dbReference>
<dbReference type="AlphaFoldDB" id="A0AAQ4DXJ9"/>
<keyword evidence="15" id="KW-1185">Reference proteome</keyword>
<keyword evidence="5 10" id="KW-0863">Zinc-finger</keyword>
<comment type="domain">
    <text evidence="9">The N-terminal zinc finger binds to poly(A) RNA.</text>
</comment>
<evidence type="ECO:0000256" key="1">
    <source>
        <dbReference type="ARBA" id="ARBA00022490"/>
    </source>
</evidence>
<feature type="region of interest" description="Knob domain" evidence="9">
    <location>
        <begin position="622"/>
        <end position="734"/>
    </location>
</feature>
<dbReference type="GO" id="GO:0008143">
    <property type="term" value="F:poly(A) binding"/>
    <property type="evidence" value="ECO:0007669"/>
    <property type="project" value="TreeGrafter"/>
</dbReference>
<comment type="subunit">
    <text evidence="9">Homodimer. Forms a heterotrimer with a catalytic subunit PAN2 to form the poly(A)-nuclease (PAN) deadenylation complex. Interacts (via PAM-2 motif) with poly(A)-binding protein (via PABC domain), conferring substrate specificity of the enzyme complex.</text>
</comment>
<evidence type="ECO:0000256" key="8">
    <source>
        <dbReference type="ARBA" id="ARBA00023054"/>
    </source>
</evidence>
<dbReference type="InterPro" id="IPR011009">
    <property type="entry name" value="Kinase-like_dom_sf"/>
</dbReference>
<dbReference type="EMBL" id="JARKHS020025662">
    <property type="protein sequence ID" value="KAK8767189.1"/>
    <property type="molecule type" value="Genomic_DNA"/>
</dbReference>
<dbReference type="FunFam" id="1.10.287.3700:FF:000001">
    <property type="entry name" value="PAN2-PAN3 deadenylation complex subunit PAN3"/>
    <property type="match status" value="1"/>
</dbReference>
<comment type="caution">
    <text evidence="9">Lacks conserved residue(s) required for the propagation of feature annotation.</text>
</comment>
<dbReference type="Gene3D" id="1.10.510.10">
    <property type="entry name" value="Transferase(Phosphotransferase) domain 1"/>
    <property type="match status" value="1"/>
</dbReference>
<dbReference type="SMART" id="SM00356">
    <property type="entry name" value="ZnF_C3H1"/>
    <property type="match status" value="1"/>
</dbReference>
<evidence type="ECO:0000256" key="3">
    <source>
        <dbReference type="ARBA" id="ARBA00022723"/>
    </source>
</evidence>
<feature type="binding site" evidence="9">
    <location>
        <position position="364"/>
    </location>
    <ligand>
        <name>ATP</name>
        <dbReference type="ChEBI" id="CHEBI:30616"/>
    </ligand>
</feature>
<dbReference type="GO" id="GO:0008270">
    <property type="term" value="F:zinc ion binding"/>
    <property type="evidence" value="ECO:0007669"/>
    <property type="project" value="UniProtKB-KW"/>
</dbReference>
<evidence type="ECO:0000256" key="4">
    <source>
        <dbReference type="ARBA" id="ARBA00022741"/>
    </source>
</evidence>
<comment type="caution">
    <text evidence="14">The sequence shown here is derived from an EMBL/GenBank/DDBJ whole genome shotgun (WGS) entry which is preliminary data.</text>
</comment>
<proteinExistence type="inferred from homology"/>
<evidence type="ECO:0000256" key="11">
    <source>
        <dbReference type="SAM" id="MobiDB-lite"/>
    </source>
</evidence>
<evidence type="ECO:0000256" key="6">
    <source>
        <dbReference type="ARBA" id="ARBA00022833"/>
    </source>
</evidence>
<dbReference type="HAMAP" id="MF_03181">
    <property type="entry name" value="PAN3"/>
    <property type="match status" value="1"/>
</dbReference>
<dbReference type="Gene3D" id="4.10.1000.10">
    <property type="entry name" value="Zinc finger, CCCH-type"/>
    <property type="match status" value="1"/>
</dbReference>
<evidence type="ECO:0000256" key="10">
    <source>
        <dbReference type="PROSITE-ProRule" id="PRU00723"/>
    </source>
</evidence>
<evidence type="ECO:0000256" key="2">
    <source>
        <dbReference type="ARBA" id="ARBA00022664"/>
    </source>
</evidence>
<dbReference type="PROSITE" id="PS50103">
    <property type="entry name" value="ZF_C3H1"/>
    <property type="match status" value="1"/>
</dbReference>
<dbReference type="GO" id="GO:0000932">
    <property type="term" value="C:P-body"/>
    <property type="evidence" value="ECO:0007669"/>
    <property type="project" value="UniProtKB-SubCell"/>
</dbReference>
<dbReference type="GO" id="GO:0005524">
    <property type="term" value="F:ATP binding"/>
    <property type="evidence" value="ECO:0007669"/>
    <property type="project" value="UniProtKB-UniRule"/>
</dbReference>
<keyword evidence="6 10" id="KW-0862">Zinc</keyword>
<comment type="similarity">
    <text evidence="9">Belongs to the protein kinase superfamily. PAN3 family.</text>
</comment>
<feature type="coiled-coil region" evidence="9">
    <location>
        <begin position="583"/>
        <end position="621"/>
    </location>
</feature>
<evidence type="ECO:0000259" key="13">
    <source>
        <dbReference type="PROSITE" id="PS50103"/>
    </source>
</evidence>
<dbReference type="SUPFAM" id="SSF56112">
    <property type="entry name" value="Protein kinase-like (PK-like)"/>
    <property type="match status" value="1"/>
</dbReference>
<dbReference type="GO" id="GO:0031251">
    <property type="term" value="C:PAN complex"/>
    <property type="evidence" value="ECO:0007669"/>
    <property type="project" value="UniProtKB-UniRule"/>
</dbReference>
<keyword evidence="8 9" id="KW-0175">Coiled coil</keyword>
<feature type="domain" description="Protein kinase" evidence="12">
    <location>
        <begin position="335"/>
        <end position="612"/>
    </location>
</feature>
<evidence type="ECO:0000259" key="12">
    <source>
        <dbReference type="PROSITE" id="PS50011"/>
    </source>
</evidence>
<keyword evidence="1 9" id="KW-0963">Cytoplasm</keyword>
<evidence type="ECO:0000256" key="5">
    <source>
        <dbReference type="ARBA" id="ARBA00022771"/>
    </source>
</evidence>
<comment type="function">
    <text evidence="9">Regulatory subunit of the poly(A)-nuclease (PAN) deadenylation complex, one of two cytoplasmic mRNA deadenylases involved in general and miRNA-mediated mRNA turnover. PAN specifically shortens poly(A) tails of RNA and the activity is stimulated by poly(A)-binding protein (PABP). PAN deadenylation is followed by rapid degradation of the shortened mRNA tails by the CCR4-NOT complex. Deadenylated mRNAs are then degraded by two alternative mechanisms, namely exosome-mediated 3'-5' exonucleolytic degradation, or deadenlyation-dependent mRNA decaping and subsequent 5'-3' exonucleolytic degradation by XRN1. PAN3 acts as a positive regulator for PAN activity, recruiting the catalytic subunit PAN2 to mRNA via its interaction with RNA and PABP, and to miRNA targets via its interaction with GW182 family proteins.</text>
</comment>
<dbReference type="GO" id="GO:0000289">
    <property type="term" value="P:nuclear-transcribed mRNA poly(A) tail shortening"/>
    <property type="evidence" value="ECO:0007669"/>
    <property type="project" value="UniProtKB-UniRule"/>
</dbReference>
<accession>A0AAQ4DXJ9</accession>
<sequence length="734" mass="80597">MNGSLVGPKKTAICRYFATGGTCFYGSECQFLHGPSTPSLNTDLGIRDSQLSLMVRTPEGTTSPALDPVFQAFSPPSNLPAESKLKTYMNVSARTISPSSLDKSKMFSSSNSISPNEITSALSSLALDSARKTPNPSAAEFVPMNSMLGPGQLTHSTSTPSFSQFSGSLNMTPGSGPYSRLAPDGPSGLSLGKMESPGLSPDGSPLVSRRSQSPMSAGGYLNPQRESFPPATVYQEFLGGTTYFYQHEEASNSTEEGQPVLVPEYQIYPGNPAHIEHMKPKANAPSFFLPDELRMDILHRQSLTLAQRNPDVNTDLPSEVDNYHNICPLEPSSSNGPPKSSTFGYVTSVYKATNIKNGNSYCLRRVHGFRLSSTKCMSVVDLWKKLQHSNLVHLREVFTTKAFGDHSIVFVYDYHAGSDTLMNQYFSQPSVQPLNGYCPSMYPQPSNGLTRPFSHAKSGLGTLRQHAGLLPESLIWAFVVQLSSVLRTIHAAGLACRSFEPSKILVMGKSRLRLNCCGIIDVLTFDSAVPNSKALVPHYQQEDLVALGKLVLALACNTMAAIQRENLQQSMELVSRNYSTDLRNLILWLDAAQMRSDVIENELAKEVENGRLFRLLVKLGTVSERPEFHLDTSWSETGDRYMLKLFRDYLFHQVTKDNRPWIDMAHVVQALNKLDAGVPEKICLMSRDEQNILVVSYAELKQCLESSFSELLSATSSVPPSTSLPPPSANQHAR</sequence>
<feature type="region of interest" description="Disordered" evidence="11">
    <location>
        <begin position="172"/>
        <end position="226"/>
    </location>
</feature>
<protein>
    <recommendedName>
        <fullName evidence="9">PAN2-PAN3 deadenylation complex subunit PAN3</fullName>
    </recommendedName>
    <alternativeName>
        <fullName evidence="9">PAB1P-dependent poly(A)-specific ribonuclease</fullName>
    </alternativeName>
    <alternativeName>
        <fullName evidence="9">Poly(A)-nuclease deadenylation complex subunit 3</fullName>
        <shortName evidence="9">PAN deadenylation complex subunit 3</shortName>
    </alternativeName>
</protein>
<evidence type="ECO:0000256" key="7">
    <source>
        <dbReference type="ARBA" id="ARBA00022840"/>
    </source>
</evidence>
<dbReference type="PANTHER" id="PTHR12272:SF11">
    <property type="entry name" value="PAN2-PAN3 DEADENYLATION COMPLEX SUBUNIT PAN3"/>
    <property type="match status" value="1"/>
</dbReference>
<dbReference type="InterPro" id="IPR030844">
    <property type="entry name" value="PAN3"/>
</dbReference>
<name>A0AAQ4DXJ9_AMBAM</name>
<dbReference type="InterPro" id="IPR041332">
    <property type="entry name" value="Pan3_CK"/>
</dbReference>
<evidence type="ECO:0000313" key="14">
    <source>
        <dbReference type="EMBL" id="KAK8767189.1"/>
    </source>
</evidence>
<feature type="zinc finger region" description="C3H1-type" evidence="10">
    <location>
        <begin position="8"/>
        <end position="36"/>
    </location>
</feature>
<dbReference type="Pfam" id="PF00642">
    <property type="entry name" value="zf-CCCH"/>
    <property type="match status" value="1"/>
</dbReference>
<dbReference type="PROSITE" id="PS50011">
    <property type="entry name" value="PROTEIN_KINASE_DOM"/>
    <property type="match status" value="1"/>
</dbReference>
<reference evidence="14 15" key="1">
    <citation type="journal article" date="2023" name="Arcadia Sci">
        <title>De novo assembly of a long-read Amblyomma americanum tick genome.</title>
        <authorList>
            <person name="Chou S."/>
            <person name="Poskanzer K.E."/>
            <person name="Rollins M."/>
            <person name="Thuy-Boun P.S."/>
        </authorList>
    </citation>
    <scope>NUCLEOTIDE SEQUENCE [LARGE SCALE GENOMIC DNA]</scope>
    <source>
        <strain evidence="14">F_SG_1</strain>
        <tissue evidence="14">Salivary glands</tissue>
    </source>
</reference>
<feature type="binding site" evidence="9">
    <location>
        <begin position="413"/>
        <end position="420"/>
    </location>
    <ligand>
        <name>ATP</name>
        <dbReference type="ChEBI" id="CHEBI:30616"/>
    </ligand>
</feature>
<dbReference type="InterPro" id="IPR000571">
    <property type="entry name" value="Znf_CCCH"/>
</dbReference>
<dbReference type="Pfam" id="PF18101">
    <property type="entry name" value="Pan3_CK"/>
    <property type="match status" value="1"/>
</dbReference>
<feature type="domain" description="C3H1-type" evidence="13">
    <location>
        <begin position="8"/>
        <end position="36"/>
    </location>
</feature>
<evidence type="ECO:0000313" key="15">
    <source>
        <dbReference type="Proteomes" id="UP001321473"/>
    </source>
</evidence>
<feature type="binding site" evidence="9">
    <location>
        <begin position="502"/>
        <end position="503"/>
    </location>
    <ligand>
        <name>ATP</name>
        <dbReference type="ChEBI" id="CHEBI:30616"/>
    </ligand>
</feature>
<keyword evidence="7 9" id="KW-0067">ATP-binding</keyword>
<keyword evidence="4 9" id="KW-0547">Nucleotide-binding</keyword>
<comment type="subcellular location">
    <subcellularLocation>
        <location evidence="9">Cytoplasm</location>
        <location evidence="9">P-body</location>
    </subcellularLocation>
</comment>
<dbReference type="GO" id="GO:0004672">
    <property type="term" value="F:protein kinase activity"/>
    <property type="evidence" value="ECO:0007669"/>
    <property type="project" value="InterPro"/>
</dbReference>
<dbReference type="Proteomes" id="UP001321473">
    <property type="component" value="Unassembled WGS sequence"/>
</dbReference>
<dbReference type="InterPro" id="IPR036855">
    <property type="entry name" value="Znf_CCCH_sf"/>
</dbReference>
<dbReference type="PANTHER" id="PTHR12272">
    <property type="entry name" value="DEADENYLATION COMPLEX SUBUNIT PAN3"/>
    <property type="match status" value="1"/>
</dbReference>
<dbReference type="GO" id="GO:0010606">
    <property type="term" value="P:positive regulation of cytoplasmic mRNA processing body assembly"/>
    <property type="evidence" value="ECO:0007669"/>
    <property type="project" value="UniProtKB-UniRule"/>
</dbReference>
<organism evidence="14 15">
    <name type="scientific">Amblyomma americanum</name>
    <name type="common">Lone star tick</name>
    <dbReference type="NCBI Taxonomy" id="6943"/>
    <lineage>
        <taxon>Eukaryota</taxon>
        <taxon>Metazoa</taxon>
        <taxon>Ecdysozoa</taxon>
        <taxon>Arthropoda</taxon>
        <taxon>Chelicerata</taxon>
        <taxon>Arachnida</taxon>
        <taxon>Acari</taxon>
        <taxon>Parasitiformes</taxon>
        <taxon>Ixodida</taxon>
        <taxon>Ixodoidea</taxon>
        <taxon>Ixodidae</taxon>
        <taxon>Amblyomminae</taxon>
        <taxon>Amblyomma</taxon>
    </lineage>
</organism>
<evidence type="ECO:0000256" key="9">
    <source>
        <dbReference type="HAMAP-Rule" id="MF_03181"/>
    </source>
</evidence>
<gene>
    <name evidence="9" type="primary">PAN3</name>
    <name evidence="14" type="ORF">V5799_006027</name>
</gene>
<dbReference type="GO" id="GO:0006397">
    <property type="term" value="P:mRNA processing"/>
    <property type="evidence" value="ECO:0007669"/>
    <property type="project" value="UniProtKB-KW"/>
</dbReference>
<dbReference type="InterPro" id="IPR000719">
    <property type="entry name" value="Prot_kinase_dom"/>
</dbReference>
<comment type="domain">
    <text evidence="9">The pseudokinase domain, the coiled-coil (CC), and C-terminal knob domain (CK) form a structural unit (PKC) that forms an extensive high-affinity interaction surface for PAN2.</text>
</comment>
<comment type="domain">
    <text evidence="9">Contains a pseudokinase domain. The protein kinase domain is predicted to be catalytically inactive because some of the residues important for catalytic activity are substituted and it lacks the equivalent of the binding site for a peptide substrate. However, it has retained an ATP-binding site and ATP-binding is required for mRNA degradation, stimulating the activity of the PAN2 nuclease in vitro. The nucleotide-binding site is juxtaposed to the RNase active site of PAN2 in the complex and may actually bind nucleosides of a poly(A) RNA rather than ATP, feeding the poly(A)-tail to the active site of the deadenylase and thus increasing the efficiency with which this distributive enzyme degrades oligo(A) RNAs.</text>
</comment>